<evidence type="ECO:0000313" key="3">
    <source>
        <dbReference type="Proteomes" id="UP000663865"/>
    </source>
</evidence>
<accession>A0A818IBR5</accession>
<organism evidence="1 3">
    <name type="scientific">Rotaria socialis</name>
    <dbReference type="NCBI Taxonomy" id="392032"/>
    <lineage>
        <taxon>Eukaryota</taxon>
        <taxon>Metazoa</taxon>
        <taxon>Spiralia</taxon>
        <taxon>Gnathifera</taxon>
        <taxon>Rotifera</taxon>
        <taxon>Eurotatoria</taxon>
        <taxon>Bdelloidea</taxon>
        <taxon>Philodinida</taxon>
        <taxon>Philodinidae</taxon>
        <taxon>Rotaria</taxon>
    </lineage>
</organism>
<dbReference type="Proteomes" id="UP000663865">
    <property type="component" value="Unassembled WGS sequence"/>
</dbReference>
<reference evidence="1" key="1">
    <citation type="submission" date="2021-02" db="EMBL/GenBank/DDBJ databases">
        <authorList>
            <person name="Nowell W R."/>
        </authorList>
    </citation>
    <scope>NUCLEOTIDE SEQUENCE</scope>
</reference>
<gene>
    <name evidence="1" type="ORF">KIK155_LOCUS17028</name>
    <name evidence="2" type="ORF">TOA249_LOCUS28589</name>
</gene>
<sequence length="202" mass="23002">MSLSFQFDYLPSNVLTLSGYDFFQFIRNTLGEPEANLLCKISVRTTSSFLLIENPLDIFNEDIEDEELDKLKDQLCFKMKNDKLLIKPGVLAGFLSLRQALKDKLNEQQTSKNKRKKQLSTSNASSISSSILSTQPTTTSSLSIDEHHSYVLRLIKTWCLENQENLGLESFALEEGIDFTVNIHFEGIDFSINTTYLKQKNS</sequence>
<comment type="caution">
    <text evidence="1">The sequence shown here is derived from an EMBL/GenBank/DDBJ whole genome shotgun (WGS) entry which is preliminary data.</text>
</comment>
<dbReference type="AlphaFoldDB" id="A0A818IBR5"/>
<dbReference type="Proteomes" id="UP000663838">
    <property type="component" value="Unassembled WGS sequence"/>
</dbReference>
<name>A0A818IBR5_9BILA</name>
<proteinExistence type="predicted"/>
<evidence type="ECO:0000313" key="1">
    <source>
        <dbReference type="EMBL" id="CAF3522955.1"/>
    </source>
</evidence>
<dbReference type="EMBL" id="CAJNYV010003019">
    <property type="protein sequence ID" value="CAF3522955.1"/>
    <property type="molecule type" value="Genomic_DNA"/>
</dbReference>
<evidence type="ECO:0000313" key="2">
    <source>
        <dbReference type="EMBL" id="CAF4872376.1"/>
    </source>
</evidence>
<dbReference type="EMBL" id="CAJOBS010004038">
    <property type="protein sequence ID" value="CAF4872376.1"/>
    <property type="molecule type" value="Genomic_DNA"/>
</dbReference>
<protein>
    <submittedName>
        <fullName evidence="1">Uncharacterized protein</fullName>
    </submittedName>
</protein>